<dbReference type="GO" id="GO:0004674">
    <property type="term" value="F:protein serine/threonine kinase activity"/>
    <property type="evidence" value="ECO:0007669"/>
    <property type="project" value="TreeGrafter"/>
</dbReference>
<dbReference type="Proteomes" id="UP000613740">
    <property type="component" value="Unassembled WGS sequence"/>
</dbReference>
<evidence type="ECO:0000313" key="5">
    <source>
        <dbReference type="Proteomes" id="UP000613740"/>
    </source>
</evidence>
<dbReference type="InterPro" id="IPR008266">
    <property type="entry name" value="Tyr_kinase_AS"/>
</dbReference>
<dbReference type="InterPro" id="IPR001245">
    <property type="entry name" value="Ser-Thr/Tyr_kinase_cat_dom"/>
</dbReference>
<feature type="compositionally biased region" description="Low complexity" evidence="1">
    <location>
        <begin position="681"/>
        <end position="692"/>
    </location>
</feature>
<feature type="domain" description="Serine-threonine/tyrosine-protein kinase catalytic" evidence="3">
    <location>
        <begin position="1533"/>
        <end position="1626"/>
    </location>
</feature>
<proteinExistence type="predicted"/>
<feature type="compositionally biased region" description="Low complexity" evidence="1">
    <location>
        <begin position="1458"/>
        <end position="1472"/>
    </location>
</feature>
<keyword evidence="5" id="KW-1185">Reference proteome</keyword>
<evidence type="ECO:0000313" key="4">
    <source>
        <dbReference type="EMBL" id="KAG2442110.1"/>
    </source>
</evidence>
<comment type="caution">
    <text evidence="4">The sequence shown here is derived from an EMBL/GenBank/DDBJ whole genome shotgun (WGS) entry which is preliminary data.</text>
</comment>
<dbReference type="SUPFAM" id="SSF56112">
    <property type="entry name" value="Protein kinase-like (PK-like)"/>
    <property type="match status" value="2"/>
</dbReference>
<dbReference type="PANTHER" id="PTHR44329:SF289">
    <property type="entry name" value="SERINE_THREONINE-PROTEIN KINASE VIK"/>
    <property type="match status" value="1"/>
</dbReference>
<keyword evidence="2" id="KW-0812">Transmembrane</keyword>
<feature type="region of interest" description="Disordered" evidence="1">
    <location>
        <begin position="747"/>
        <end position="814"/>
    </location>
</feature>
<evidence type="ECO:0000259" key="3">
    <source>
        <dbReference type="Pfam" id="PF07714"/>
    </source>
</evidence>
<feature type="region of interest" description="Disordered" evidence="1">
    <location>
        <begin position="1118"/>
        <end position="1137"/>
    </location>
</feature>
<keyword evidence="2" id="KW-1133">Transmembrane helix</keyword>
<dbReference type="Gene3D" id="1.10.510.10">
    <property type="entry name" value="Transferase(Phosphotransferase) domain 1"/>
    <property type="match status" value="2"/>
</dbReference>
<keyword evidence="2" id="KW-0472">Membrane</keyword>
<feature type="region of interest" description="Disordered" evidence="1">
    <location>
        <begin position="681"/>
        <end position="707"/>
    </location>
</feature>
<feature type="compositionally biased region" description="Low complexity" evidence="1">
    <location>
        <begin position="747"/>
        <end position="759"/>
    </location>
</feature>
<dbReference type="OrthoDB" id="551108at2759"/>
<feature type="compositionally biased region" description="Basic and acidic residues" evidence="1">
    <location>
        <begin position="477"/>
        <end position="488"/>
    </location>
</feature>
<organism evidence="4 5">
    <name type="scientific">Chlamydomonas schloesseri</name>
    <dbReference type="NCBI Taxonomy" id="2026947"/>
    <lineage>
        <taxon>Eukaryota</taxon>
        <taxon>Viridiplantae</taxon>
        <taxon>Chlorophyta</taxon>
        <taxon>core chlorophytes</taxon>
        <taxon>Chlorophyceae</taxon>
        <taxon>CS clade</taxon>
        <taxon>Chlamydomonadales</taxon>
        <taxon>Chlamydomonadaceae</taxon>
        <taxon>Chlamydomonas</taxon>
    </lineage>
</organism>
<feature type="region of interest" description="Disordered" evidence="1">
    <location>
        <begin position="476"/>
        <end position="503"/>
    </location>
</feature>
<feature type="region of interest" description="Disordered" evidence="1">
    <location>
        <begin position="1436"/>
        <end position="1488"/>
    </location>
</feature>
<reference evidence="4" key="1">
    <citation type="journal article" date="2020" name="bioRxiv">
        <title>Comparative genomics of Chlamydomonas.</title>
        <authorList>
            <person name="Craig R.J."/>
            <person name="Hasan A.R."/>
            <person name="Ness R.W."/>
            <person name="Keightley P.D."/>
        </authorList>
    </citation>
    <scope>NUCLEOTIDE SEQUENCE</scope>
    <source>
        <strain evidence="4">CCAP 11/173</strain>
    </source>
</reference>
<gene>
    <name evidence="4" type="ORF">HYH02_009599</name>
</gene>
<protein>
    <recommendedName>
        <fullName evidence="3">Serine-threonine/tyrosine-protein kinase catalytic domain-containing protein</fullName>
    </recommendedName>
</protein>
<dbReference type="PANTHER" id="PTHR44329">
    <property type="entry name" value="SERINE/THREONINE-PROTEIN KINASE TNNI3K-RELATED"/>
    <property type="match status" value="1"/>
</dbReference>
<accession>A0A835TNB4</accession>
<dbReference type="Pfam" id="PF07714">
    <property type="entry name" value="PK_Tyr_Ser-Thr"/>
    <property type="match status" value="2"/>
</dbReference>
<sequence length="1876" mass="181380">MVHQKAAHRRCACVALSGVRVTCGVLFAVVAGLVFSGHARVLGLSTGSRSLVDAIIQSAELGTAASASAQAPRPRVSSSGREAAALSPRASAAPAVVRLHDTSYDVSALPAHAIELRPTATSRLELRRVQLHGLQLDAADHGGEAAITTATATAHSAGSPAATGDAGPQEKQMSGELAGASSSKSLLLHRRFATALAAHLFSPASTGGSVLLEDVAFVGLHGGACRWLLSGGTSSPGSGSSGSGSGSGSSEVLVEHLVLQMPPGGCCNDETIAAATAGSSDGGVQAVRAAGELRIELRRVRATCVDGAAGGGPDGGEAVAASAARRHVGELGEVADDGATAFGAWAPGRRRLLAVAAAGSSEGAAPRGLAEPATRQQGSSAAAGAARAWAQSVLAALGLLAAVCGVWLKKLLSCACMGPGGNEDAAAAVTESSAHKQPGHNSRSAHGAGGRSVHSVGRNSQGHNLSALSRLSAQLRAKGEAGSREGSRHGGLPRVTGEGSVRGGAANAAAAAAAAPAPRPPPPPPALLSQLSEVQACGLKGRLASMLQGVWAGQQRSLIKIMLHGEDCSFMLEQVGEVWARLQHPNVVGCYAAETFATAALATAPPELAALLPEPPPPDPELPADDPAAITLQTWFVLERCDAGSLAVLLQQRYSQIQLQQQQQQQQQAAGAATAATAAATAAGPQAGARRAPPAKERSLGTKSFAKKLGRLSRGSRCKSNVTMPAEAHATAAAAAAAAAAGAAAASGATPGASGAATPVRSGAVSGADESSGWNDLTSGRIAGVDGAEGNASAAPTSDSAETPPAPHERNAADAVAAAAAAGARDGAAVAGGVAEIAAAAGLAPNVAAALAAANMSGSGSGGSNGDSTLLPGLLPVAEALAIAADVAAGLSYLHSLDLCHGDLRAENVLLQTLVLPSAARGGGGGGGGNGEAAGAAAAHGGGEHVPVGGAAAARRSSCCDGEREHNELMYGRVSERSDETTTDGFNSTHMLLATAAAAAAAGGGPRGVAEPGSSLPPIHSGAHACGSGFGVHGMGGMGAPADSSSNTVWSSSMRQSTGLMTSSSAVTAFTMAQTPGAGSAASAGAANGLAAHCNGPNGTGSGNAMASGSSYGANGAFRASLTSPPPPPPAPSAAAAAAAAGGRSQLGGAALVAAVAAAARMPPLSSLAEQSDGDSGSVTAGSAASAAAAAAAVAAAANASAVPVNSEGAVASPFNVTASAVAMINGVSAAGAAGGAPIMTSARGVGGTITGGAQPAAVPSGGGTPAAAAAALAAHSRKLSGSLSAHNTSGGDMSAASKALAGLTSWPESPPDESAAGAGAGAGGSFLRGVGGGGSAGAIAGISPVAPSATGSYRRGGSGLARAALAGGLRSSLTEPPPAAAQVAKSGCGRVGSQGAAGSSFGDLSGRGDGGTSCPAQALAAAPLAAARLPGGPDAAALPPLTRDPHGVALDFPTPSPVAAGAAAPPTAAAAAPPPPPPQASHGRRGSSLPVIRRVAKLSDPWLALARLPAECAGGPWSPEVAAATGAAAGSDVAHLAPELLLSGRLHPSSDVFSLGMLMYRMLSPTGEAPYAKMKPAEVAYKVAACGMRPAFSPAVPEPLRRLVEDMWASDPAVRPTVPQLLARLSDLAAAAPALQRQWRERHAIFGAVATVPITAVAVVQLRGEANDIAHRWAEAAGIRLPRTSLSVSSRGGGGGYAAAGLAADGSMGSSGFTRTSRGGGGGCGGSWAMYQSGSVAYRSGATAHGFNDGAASGVTGQHTGNMSIHESGGHAHTTGGMSNLINGGGGGGGASAVGGFGGFGDASNHGNSSHALVGSSRTHNAVVAAAPYHHAQFAAANRSNSMHSGTGGGGGGGYHGHMAVTQYGRKDSHVLDPF</sequence>
<feature type="region of interest" description="Disordered" evidence="1">
    <location>
        <begin position="66"/>
        <end position="87"/>
    </location>
</feature>
<evidence type="ECO:0000256" key="1">
    <source>
        <dbReference type="SAM" id="MobiDB-lite"/>
    </source>
</evidence>
<feature type="transmembrane region" description="Helical" evidence="2">
    <location>
        <begin position="12"/>
        <end position="35"/>
    </location>
</feature>
<dbReference type="InterPro" id="IPR011009">
    <property type="entry name" value="Kinase-like_dom_sf"/>
</dbReference>
<feature type="region of interest" description="Disordered" evidence="1">
    <location>
        <begin position="423"/>
        <end position="462"/>
    </location>
</feature>
<dbReference type="EMBL" id="JAEHOD010000033">
    <property type="protein sequence ID" value="KAG2442110.1"/>
    <property type="molecule type" value="Genomic_DNA"/>
</dbReference>
<feature type="compositionally biased region" description="Low complexity" evidence="1">
    <location>
        <begin position="153"/>
        <end position="164"/>
    </location>
</feature>
<dbReference type="InterPro" id="IPR051681">
    <property type="entry name" value="Ser/Thr_Kinases-Pseudokinases"/>
</dbReference>
<feature type="domain" description="Serine-threonine/tyrosine-protein kinase catalytic" evidence="3">
    <location>
        <begin position="876"/>
        <end position="912"/>
    </location>
</feature>
<feature type="region of interest" description="Disordered" evidence="1">
    <location>
        <begin position="153"/>
        <end position="178"/>
    </location>
</feature>
<evidence type="ECO:0000256" key="2">
    <source>
        <dbReference type="SAM" id="Phobius"/>
    </source>
</evidence>
<feature type="region of interest" description="Disordered" evidence="1">
    <location>
        <begin position="1390"/>
        <end position="1413"/>
    </location>
</feature>
<name>A0A835TNB4_9CHLO</name>
<dbReference type="PROSITE" id="PS00109">
    <property type="entry name" value="PROTEIN_KINASE_TYR"/>
    <property type="match status" value="1"/>
</dbReference>